<feature type="transmembrane region" description="Helical" evidence="1">
    <location>
        <begin position="40"/>
        <end position="61"/>
    </location>
</feature>
<sequence length="82" mass="8915">MLTTDTWLKIVCSMMINAVIFGAGAIVVLSVPALAVHAKVLLPLVIIAAFAAAPLFALVIAPRMRLRNWGRREWKRGDMISG</sequence>
<dbReference type="Proteomes" id="UP000307378">
    <property type="component" value="Unassembled WGS sequence"/>
</dbReference>
<reference evidence="2 3" key="1">
    <citation type="submission" date="2019-04" db="EMBL/GenBank/DDBJ databases">
        <title>genome sequence of strain W3.</title>
        <authorList>
            <person name="Gao J."/>
            <person name="Sun J."/>
        </authorList>
    </citation>
    <scope>NUCLEOTIDE SEQUENCE [LARGE SCALE GENOMIC DNA]</scope>
    <source>
        <strain evidence="2 3">W3</strain>
    </source>
</reference>
<comment type="caution">
    <text evidence="2">The sequence shown here is derived from an EMBL/GenBank/DDBJ whole genome shotgun (WGS) entry which is preliminary data.</text>
</comment>
<keyword evidence="1" id="KW-0812">Transmembrane</keyword>
<protein>
    <submittedName>
        <fullName evidence="2">Uncharacterized protein</fullName>
    </submittedName>
</protein>
<dbReference type="RefSeq" id="WP_136538081.1">
    <property type="nucleotide sequence ID" value="NZ_STGU01000001.1"/>
</dbReference>
<feature type="transmembrane region" description="Helical" evidence="1">
    <location>
        <begin position="7"/>
        <end position="34"/>
    </location>
</feature>
<keyword evidence="1" id="KW-1133">Transmembrane helix</keyword>
<organism evidence="2 3">
    <name type="scientific">Rhizobium rosettiformans W3</name>
    <dbReference type="NCBI Taxonomy" id="538378"/>
    <lineage>
        <taxon>Bacteria</taxon>
        <taxon>Pseudomonadati</taxon>
        <taxon>Pseudomonadota</taxon>
        <taxon>Alphaproteobacteria</taxon>
        <taxon>Hyphomicrobiales</taxon>
        <taxon>Rhizobiaceae</taxon>
        <taxon>Rhizobium/Agrobacterium group</taxon>
        <taxon>Rhizobium</taxon>
    </lineage>
</organism>
<name>A0A4S8Q4N2_9HYPH</name>
<proteinExistence type="predicted"/>
<evidence type="ECO:0000313" key="3">
    <source>
        <dbReference type="Proteomes" id="UP000307378"/>
    </source>
</evidence>
<dbReference type="EMBL" id="STGU01000001">
    <property type="protein sequence ID" value="THV39108.1"/>
    <property type="molecule type" value="Genomic_DNA"/>
</dbReference>
<gene>
    <name evidence="2" type="ORF">FAA86_01715</name>
</gene>
<evidence type="ECO:0000313" key="2">
    <source>
        <dbReference type="EMBL" id="THV39108.1"/>
    </source>
</evidence>
<accession>A0A4S8Q4N2</accession>
<evidence type="ECO:0000256" key="1">
    <source>
        <dbReference type="SAM" id="Phobius"/>
    </source>
</evidence>
<dbReference type="AlphaFoldDB" id="A0A4S8Q4N2"/>
<keyword evidence="1" id="KW-0472">Membrane</keyword>